<name>A0A5Q0P205_9GAMM</name>
<evidence type="ECO:0000313" key="3">
    <source>
        <dbReference type="EMBL" id="QGA11139.1"/>
    </source>
</evidence>
<evidence type="ECO:0000259" key="1">
    <source>
        <dbReference type="Pfam" id="PF07007"/>
    </source>
</evidence>
<dbReference type="Proteomes" id="UP000480556">
    <property type="component" value="Unassembled WGS sequence"/>
</dbReference>
<dbReference type="InterPro" id="IPR009739">
    <property type="entry name" value="LprI-like_N"/>
</dbReference>
<proteinExistence type="predicted"/>
<gene>
    <name evidence="3" type="ORF">GFH30_06925</name>
    <name evidence="2" type="ORF">GHJ48_08985</name>
</gene>
<evidence type="ECO:0000313" key="2">
    <source>
        <dbReference type="EMBL" id="MQW92518.1"/>
    </source>
</evidence>
<dbReference type="Proteomes" id="UP000327478">
    <property type="component" value="Chromosome"/>
</dbReference>
<feature type="domain" description="Lysozyme inhibitor LprI-like N-terminal" evidence="1">
    <location>
        <begin position="59"/>
        <end position="141"/>
    </location>
</feature>
<accession>A0A5Q0P205</accession>
<organism evidence="2 5">
    <name type="scientific">Acinetobacter wanghuae</name>
    <dbReference type="NCBI Taxonomy" id="2662362"/>
    <lineage>
        <taxon>Bacteria</taxon>
        <taxon>Pseudomonadati</taxon>
        <taxon>Pseudomonadota</taxon>
        <taxon>Gammaproteobacteria</taxon>
        <taxon>Moraxellales</taxon>
        <taxon>Moraxellaceae</taxon>
        <taxon>Acinetobacter</taxon>
    </lineage>
</organism>
<evidence type="ECO:0000313" key="4">
    <source>
        <dbReference type="Proteomes" id="UP000327478"/>
    </source>
</evidence>
<keyword evidence="4" id="KW-1185">Reference proteome</keyword>
<protein>
    <submittedName>
        <fullName evidence="2">DUF1311 domain-containing protein</fullName>
    </submittedName>
</protein>
<dbReference type="EMBL" id="WITK01000014">
    <property type="protein sequence ID" value="MQW92518.1"/>
    <property type="molecule type" value="Genomic_DNA"/>
</dbReference>
<dbReference type="AlphaFoldDB" id="A0A5Q0P205"/>
<sequence length="156" mass="17971">MPMTQVIFAYKLNSLFFDKFSLLGTGDCMRLVGFSMLLLLGSCFQVHAATGYSREFIQCMNASRGVADQAEKCLKSEQNDHAKLLQQNYKKYLKANPTRTEQIRKEHKIWEVRRDQRCKSSNTGKYAHVQVAECKLAMTIEQSNRYASRSFVPSKR</sequence>
<reference evidence="4 5" key="1">
    <citation type="submission" date="2019-10" db="EMBL/GenBank/DDBJ databases">
        <authorList>
            <person name="Dong K."/>
        </authorList>
    </citation>
    <scope>NUCLEOTIDE SEQUENCE [LARGE SCALE GENOMIC DNA]</scope>
    <source>
        <strain evidence="4">dk386</strain>
        <strain evidence="3">Dk386</strain>
        <strain evidence="2">Dk771</strain>
        <strain evidence="5">dk771</strain>
    </source>
</reference>
<evidence type="ECO:0000313" key="5">
    <source>
        <dbReference type="Proteomes" id="UP000480556"/>
    </source>
</evidence>
<dbReference type="EMBL" id="CP045650">
    <property type="protein sequence ID" value="QGA11139.1"/>
    <property type="molecule type" value="Genomic_DNA"/>
</dbReference>
<dbReference type="Pfam" id="PF07007">
    <property type="entry name" value="LprI"/>
    <property type="match status" value="1"/>
</dbReference>